<sequence>MFQSKRWNVVDSLHRHENYVWNGSGDPGSEHLQPVEINEFLPQIHKWTSIGVGVMLTIFVVGVGLTTVLAYKVTVKVPGTIRPVGELRLVESAISGQVQKILVKDNQVVNQGDAIAYVDDSNLQTQKSQLESSIQQGQLQLVQIDAQIGEINNQILAQTNLINRTIIASEAELDGTQRNFEDQQIKANAEMAQAELAVRFAKSQLERLQQEGVLKTTIEEAQTAFNLAKLQRDRLQAIADSGAISRNILEEKQQTVKSARAKLEQAKNDAKTLLEEKVQAFKVAQTNLAKARTAINPNNSAVIIASERIKQEQARGEANLAALKKELQTLLQQRLEIQKQLIRTRQDLLQTEIDLKKRVIRAPITGTLLQLKIRNPGQVVQPSEAVAQIAPLNAPLQIKTYVPTQEINKVEPGQKIQMQVSACPYPDYGTLKGIVKNVAPDILPVSPTNQTQNYTSTNSLVNGYEVTIEPETLYVGRGERKCYLQPGMQGRTDIITREESVMQFILRKARLITDL</sequence>
<dbReference type="InterPro" id="IPR058982">
    <property type="entry name" value="Beta-barrel_AprE"/>
</dbReference>
<keyword evidence="4 7" id="KW-1133">Transmembrane helix</keyword>
<dbReference type="Proteomes" id="UP000606776">
    <property type="component" value="Unassembled WGS sequence"/>
</dbReference>
<keyword evidence="3 7" id="KW-0812">Transmembrane</keyword>
<feature type="transmembrane region" description="Helical" evidence="7">
    <location>
        <begin position="50"/>
        <end position="71"/>
    </location>
</feature>
<dbReference type="Pfam" id="PF26002">
    <property type="entry name" value="Beta-barrel_AprE"/>
    <property type="match status" value="1"/>
</dbReference>
<dbReference type="PANTHER" id="PTHR30386:SF26">
    <property type="entry name" value="TRANSPORT PROTEIN COMB"/>
    <property type="match status" value="1"/>
</dbReference>
<evidence type="ECO:0000256" key="4">
    <source>
        <dbReference type="ARBA" id="ARBA00022989"/>
    </source>
</evidence>
<keyword evidence="6" id="KW-0175">Coiled coil</keyword>
<keyword evidence="11" id="KW-1185">Reference proteome</keyword>
<evidence type="ECO:0000259" key="9">
    <source>
        <dbReference type="Pfam" id="PF26002"/>
    </source>
</evidence>
<evidence type="ECO:0000256" key="6">
    <source>
        <dbReference type="SAM" id="Coils"/>
    </source>
</evidence>
<gene>
    <name evidence="10" type="ORF">IQ227_17435</name>
</gene>
<dbReference type="EMBL" id="JADEWB010000115">
    <property type="protein sequence ID" value="MBE9237763.1"/>
    <property type="molecule type" value="Genomic_DNA"/>
</dbReference>
<protein>
    <submittedName>
        <fullName evidence="10">HlyD family efflux transporter periplasmic adaptor subunit</fullName>
    </submittedName>
</protein>
<dbReference type="InterPro" id="IPR050739">
    <property type="entry name" value="MFP"/>
</dbReference>
<feature type="domain" description="Multidrug resistance protein MdtA-like barrel-sandwich hybrid" evidence="8">
    <location>
        <begin position="90"/>
        <end position="385"/>
    </location>
</feature>
<dbReference type="Gene3D" id="2.40.50.100">
    <property type="match status" value="1"/>
</dbReference>
<evidence type="ECO:0000313" key="10">
    <source>
        <dbReference type="EMBL" id="MBE9237763.1"/>
    </source>
</evidence>
<evidence type="ECO:0000256" key="3">
    <source>
        <dbReference type="ARBA" id="ARBA00022692"/>
    </source>
</evidence>
<name>A0ABR9VH02_9CYAN</name>
<comment type="similarity">
    <text evidence="2">Belongs to the membrane fusion protein (MFP) (TC 8.A.1) family.</text>
</comment>
<evidence type="ECO:0000256" key="5">
    <source>
        <dbReference type="ARBA" id="ARBA00023136"/>
    </source>
</evidence>
<feature type="coiled-coil region" evidence="6">
    <location>
        <begin position="246"/>
        <end position="340"/>
    </location>
</feature>
<evidence type="ECO:0000256" key="2">
    <source>
        <dbReference type="ARBA" id="ARBA00009477"/>
    </source>
</evidence>
<feature type="domain" description="AprE-like beta-barrel" evidence="9">
    <location>
        <begin position="397"/>
        <end position="496"/>
    </location>
</feature>
<organism evidence="10 11">
    <name type="scientific">Sphaerospermopsis aphanizomenoides LEGE 00250</name>
    <dbReference type="NCBI Taxonomy" id="2777972"/>
    <lineage>
        <taxon>Bacteria</taxon>
        <taxon>Bacillati</taxon>
        <taxon>Cyanobacteriota</taxon>
        <taxon>Cyanophyceae</taxon>
        <taxon>Nostocales</taxon>
        <taxon>Aphanizomenonaceae</taxon>
        <taxon>Sphaerospermopsis</taxon>
        <taxon>Sphaerospermopsis aphanizomenoides</taxon>
    </lineage>
</organism>
<comment type="caution">
    <text evidence="10">The sequence shown here is derived from an EMBL/GenBank/DDBJ whole genome shotgun (WGS) entry which is preliminary data.</text>
</comment>
<dbReference type="PANTHER" id="PTHR30386">
    <property type="entry name" value="MEMBRANE FUSION SUBUNIT OF EMRAB-TOLC MULTIDRUG EFFLUX PUMP"/>
    <property type="match status" value="1"/>
</dbReference>
<evidence type="ECO:0000256" key="7">
    <source>
        <dbReference type="SAM" id="Phobius"/>
    </source>
</evidence>
<dbReference type="Pfam" id="PF25917">
    <property type="entry name" value="BSH_RND"/>
    <property type="match status" value="1"/>
</dbReference>
<comment type="subcellular location">
    <subcellularLocation>
        <location evidence="1">Membrane</location>
        <topology evidence="1">Single-pass membrane protein</topology>
    </subcellularLocation>
</comment>
<evidence type="ECO:0000259" key="8">
    <source>
        <dbReference type="Pfam" id="PF25917"/>
    </source>
</evidence>
<dbReference type="Gene3D" id="2.40.30.170">
    <property type="match status" value="1"/>
</dbReference>
<evidence type="ECO:0000256" key="1">
    <source>
        <dbReference type="ARBA" id="ARBA00004167"/>
    </source>
</evidence>
<keyword evidence="5 7" id="KW-0472">Membrane</keyword>
<reference evidence="10 11" key="1">
    <citation type="submission" date="2020-10" db="EMBL/GenBank/DDBJ databases">
        <authorList>
            <person name="Castelo-Branco R."/>
            <person name="Eusebio N."/>
            <person name="Adriana R."/>
            <person name="Vieira A."/>
            <person name="Brugerolle De Fraissinette N."/>
            <person name="Rezende De Castro R."/>
            <person name="Schneider M.P."/>
            <person name="Vasconcelos V."/>
            <person name="Leao P.N."/>
        </authorList>
    </citation>
    <scope>NUCLEOTIDE SEQUENCE [LARGE SCALE GENOMIC DNA]</scope>
    <source>
        <strain evidence="10 11">LEGE 00250</strain>
    </source>
</reference>
<accession>A0ABR9VH02</accession>
<dbReference type="InterPro" id="IPR058625">
    <property type="entry name" value="MdtA-like_BSH"/>
</dbReference>
<proteinExistence type="inferred from homology"/>
<evidence type="ECO:0000313" key="11">
    <source>
        <dbReference type="Proteomes" id="UP000606776"/>
    </source>
</evidence>